<feature type="domain" description="Serine aminopeptidase S33" evidence="2">
    <location>
        <begin position="98"/>
        <end position="358"/>
    </location>
</feature>
<dbReference type="AlphaFoldDB" id="A0A6A2Y749"/>
<dbReference type="InterPro" id="IPR029058">
    <property type="entry name" value="AB_hydrolase_fold"/>
</dbReference>
<dbReference type="InterPro" id="IPR022742">
    <property type="entry name" value="Hydrolase_4"/>
</dbReference>
<keyword evidence="1" id="KW-1133">Transmembrane helix</keyword>
<dbReference type="SUPFAM" id="SSF53474">
    <property type="entry name" value="alpha/beta-Hydrolases"/>
    <property type="match status" value="1"/>
</dbReference>
<dbReference type="Pfam" id="PF14111">
    <property type="entry name" value="DUF4283"/>
    <property type="match status" value="1"/>
</dbReference>
<sequence length="1237" mass="138455">MAKPLKHQGVDDELQKILDANMDEAPAKRRAREAFKHIQLGIDHILFKTPPNGLKIKEVKSFELALFALSYEVNSRGLEIFTKRWLPEKSHPKAMVFFCHGIARKLASCGYGVYAMDYPGFGLSEGLHCYIHSFDSLVDDVIEQYSKIKEDPNFWTLPSFLFGESMGGAVALKMHLKQPNAWSGAILVAPMCKIADDLVPSWILKQILIGVANILPKQKLVPQKDLAEAAFRDVKKRKLVRSYGMIRSMLMFMENITDINGVSTMLKSIAMTFYASPYNVIAYKDKPRLRTALELLRITAEIEQNLEKVSIPILILHGENDIVTDPSVSRALYEKASSSDKNIIIYENAGHSLHEGEPDDMILRVSKLDWRKLFLGMEEHSLGFFPPEFIDGSATVKPPLSIIGSLWGKFSPVKVSLAGANLYVFLFANASLRDWVLENGPWHIQNKPLVLRKWEPSMQKLDFDLSHMHVWVQLYYVPLELYTKMGLSYISSVLGNPLYMDSVTTSRERLEYAKVCIKISTGSEIPDEVQVVLKDNTIARVKVVVPWLPKFCSSCKSFGHLENKCAEVQKVSVRKEIQIWRRKDINPSELGDEKGVDITVNLNVPFEKAFLHTGSSSVVNPISGYETGTFSSSGAELNISNSSGGELLVLNEETDVNQEVTGLDSKLCSALVEEVTLHSLQEDASPKNDFPSLQDYVAHKKKVRGRNKDNMGSSSKFKALAGGGVIDGPMKDQVASMGVVALLNKIKTQKRDHVNKVKCSVNVGVETRIRRLNSGKIFNVFSEEWNMADNYDYAEGGRIWLLWRKNLGFSIKSCSDQSLTIDGSVNGHRTLITAVYASNSGLCLFLKLKRLKPRLEELNKYQFSDISNRVLSKRTDYERIQLHNLNHIDHRSMEDEERIYVELVDLEVVESEFYKQKAKVHWLKQAVKGSTMDYLRNLLNFSLPVDVGDVLSKDVDDKEIKDALFRQAMGLPTKFCGWVKTCATSPKYSISLNGSLVDVASKNGIFKYHPKCKRISLTHLCFADDLLDFFHGSLDDVVGVLSTLEVFYELSGLRLNDMKTELYACGVSDLVLEHIHSGTGFKVGKLPVRYLGVPLVTRKLTGNDCSALVIKIKEKLSKWSRGDIPARGARVSWSQIFSLKCEGGLGLKNFLDWSKAYCLLLIKKILAGEGSLWIAWINALGGYFALAVIGLKLKLVGYGTTFEVDSGRLPTKDRLARSGLAADTSCGMCNIGALMLV</sequence>
<accession>A0A6A2Y749</accession>
<dbReference type="InterPro" id="IPR000073">
    <property type="entry name" value="AB_hydrolase_1"/>
</dbReference>
<feature type="transmembrane region" description="Helical" evidence="1">
    <location>
        <begin position="1173"/>
        <end position="1191"/>
    </location>
</feature>
<dbReference type="PRINTS" id="PR00111">
    <property type="entry name" value="ABHYDROLASE"/>
</dbReference>
<dbReference type="Gene3D" id="3.40.50.1820">
    <property type="entry name" value="alpha/beta hydrolase"/>
    <property type="match status" value="1"/>
</dbReference>
<evidence type="ECO:0000256" key="1">
    <source>
        <dbReference type="SAM" id="Phobius"/>
    </source>
</evidence>
<proteinExistence type="predicted"/>
<gene>
    <name evidence="4" type="ORF">F3Y22_tig00112673pilonHSYRG00132</name>
</gene>
<comment type="caution">
    <text evidence="4">The sequence shown here is derived from an EMBL/GenBank/DDBJ whole genome shotgun (WGS) entry which is preliminary data.</text>
</comment>
<dbReference type="Proteomes" id="UP000436088">
    <property type="component" value="Unassembled WGS sequence"/>
</dbReference>
<reference evidence="4" key="1">
    <citation type="submission" date="2019-09" db="EMBL/GenBank/DDBJ databases">
        <title>Draft genome information of white flower Hibiscus syriacus.</title>
        <authorList>
            <person name="Kim Y.-M."/>
        </authorList>
    </citation>
    <scope>NUCLEOTIDE SEQUENCE [LARGE SCALE GENOMIC DNA]</scope>
    <source>
        <strain evidence="4">YM2019G1</strain>
    </source>
</reference>
<dbReference type="EMBL" id="VEPZ02001628">
    <property type="protein sequence ID" value="KAE8665144.1"/>
    <property type="molecule type" value="Genomic_DNA"/>
</dbReference>
<name>A0A6A2Y749_HIBSY</name>
<organism evidence="4 5">
    <name type="scientific">Hibiscus syriacus</name>
    <name type="common">Rose of Sharon</name>
    <dbReference type="NCBI Taxonomy" id="106335"/>
    <lineage>
        <taxon>Eukaryota</taxon>
        <taxon>Viridiplantae</taxon>
        <taxon>Streptophyta</taxon>
        <taxon>Embryophyta</taxon>
        <taxon>Tracheophyta</taxon>
        <taxon>Spermatophyta</taxon>
        <taxon>Magnoliopsida</taxon>
        <taxon>eudicotyledons</taxon>
        <taxon>Gunneridae</taxon>
        <taxon>Pentapetalae</taxon>
        <taxon>rosids</taxon>
        <taxon>malvids</taxon>
        <taxon>Malvales</taxon>
        <taxon>Malvaceae</taxon>
        <taxon>Malvoideae</taxon>
        <taxon>Hibiscus</taxon>
    </lineage>
</organism>
<dbReference type="InterPro" id="IPR051044">
    <property type="entry name" value="MAG_DAG_Lipase"/>
</dbReference>
<evidence type="ECO:0000313" key="4">
    <source>
        <dbReference type="EMBL" id="KAE8665144.1"/>
    </source>
</evidence>
<dbReference type="PANTHER" id="PTHR11614">
    <property type="entry name" value="PHOSPHOLIPASE-RELATED"/>
    <property type="match status" value="1"/>
</dbReference>
<feature type="domain" description="DUF4283" evidence="3">
    <location>
        <begin position="401"/>
        <end position="457"/>
    </location>
</feature>
<keyword evidence="1" id="KW-0812">Transmembrane</keyword>
<keyword evidence="1" id="KW-0472">Membrane</keyword>
<evidence type="ECO:0000259" key="3">
    <source>
        <dbReference type="Pfam" id="PF14111"/>
    </source>
</evidence>
<evidence type="ECO:0000313" key="5">
    <source>
        <dbReference type="Proteomes" id="UP000436088"/>
    </source>
</evidence>
<keyword evidence="5" id="KW-1185">Reference proteome</keyword>
<protein>
    <submittedName>
        <fullName evidence="4">NAC domain-containing protein 89-like</fullName>
    </submittedName>
</protein>
<dbReference type="Pfam" id="PF12146">
    <property type="entry name" value="Hydrolase_4"/>
    <property type="match status" value="1"/>
</dbReference>
<dbReference type="InterPro" id="IPR025558">
    <property type="entry name" value="DUF4283"/>
</dbReference>
<evidence type="ECO:0000259" key="2">
    <source>
        <dbReference type="Pfam" id="PF12146"/>
    </source>
</evidence>